<feature type="transmembrane region" description="Helical" evidence="7">
    <location>
        <begin position="121"/>
        <end position="140"/>
    </location>
</feature>
<keyword evidence="6 7" id="KW-0472">Membrane</keyword>
<reference evidence="9" key="1">
    <citation type="submission" date="2016-07" db="EMBL/GenBank/DDBJ databases">
        <title>Nontailed viruses are major unrecognized killers of bacteria in the ocean.</title>
        <authorList>
            <person name="Kauffman K."/>
            <person name="Hussain F."/>
            <person name="Yang J."/>
            <person name="Arevalo P."/>
            <person name="Brown J."/>
            <person name="Cutler M."/>
            <person name="Kelly L."/>
            <person name="Polz M.F."/>
        </authorList>
    </citation>
    <scope>NUCLEOTIDE SEQUENCE [LARGE SCALE GENOMIC DNA]</scope>
    <source>
        <strain evidence="9">10N.286.55.C1</strain>
    </source>
</reference>
<dbReference type="GO" id="GO:0005886">
    <property type="term" value="C:plasma membrane"/>
    <property type="evidence" value="ECO:0007669"/>
    <property type="project" value="UniProtKB-SubCell"/>
</dbReference>
<feature type="transmembrane region" description="Helical" evidence="7">
    <location>
        <begin position="205"/>
        <end position="224"/>
    </location>
</feature>
<comment type="subcellular location">
    <subcellularLocation>
        <location evidence="1">Cell membrane</location>
        <topology evidence="1">Multi-pass membrane protein</topology>
    </subcellularLocation>
</comment>
<dbReference type="InterPro" id="IPR004937">
    <property type="entry name" value="Urea_transporter"/>
</dbReference>
<evidence type="ECO:0000256" key="3">
    <source>
        <dbReference type="ARBA" id="ARBA00022475"/>
    </source>
</evidence>
<dbReference type="InterPro" id="IPR029020">
    <property type="entry name" value="Ammonium/urea_transptr"/>
</dbReference>
<evidence type="ECO:0000256" key="5">
    <source>
        <dbReference type="ARBA" id="ARBA00022989"/>
    </source>
</evidence>
<dbReference type="PANTHER" id="PTHR10464">
    <property type="entry name" value="UREA TRANSPORTER"/>
    <property type="match status" value="1"/>
</dbReference>
<feature type="transmembrane region" description="Helical" evidence="7">
    <location>
        <begin position="44"/>
        <end position="61"/>
    </location>
</feature>
<evidence type="ECO:0000256" key="7">
    <source>
        <dbReference type="SAM" id="Phobius"/>
    </source>
</evidence>
<evidence type="ECO:0000313" key="8">
    <source>
        <dbReference type="EMBL" id="PME60590.1"/>
    </source>
</evidence>
<feature type="transmembrane region" description="Helical" evidence="7">
    <location>
        <begin position="176"/>
        <end position="198"/>
    </location>
</feature>
<evidence type="ECO:0000256" key="4">
    <source>
        <dbReference type="ARBA" id="ARBA00022692"/>
    </source>
</evidence>
<feature type="transmembrane region" description="Helical" evidence="7">
    <location>
        <begin position="73"/>
        <end position="89"/>
    </location>
</feature>
<gene>
    <name evidence="8" type="ORF">BCV30_12805</name>
</gene>
<dbReference type="PANTHER" id="PTHR10464:SF4">
    <property type="entry name" value="UREA TRANSPORTER"/>
    <property type="match status" value="1"/>
</dbReference>
<evidence type="ECO:0000256" key="6">
    <source>
        <dbReference type="ARBA" id="ARBA00023136"/>
    </source>
</evidence>
<proteinExistence type="inferred from homology"/>
<dbReference type="Gene3D" id="1.10.3430.10">
    <property type="entry name" value="Ammonium transporter AmtB like domains"/>
    <property type="match status" value="1"/>
</dbReference>
<keyword evidence="4 7" id="KW-0812">Transmembrane</keyword>
<dbReference type="Pfam" id="PF03253">
    <property type="entry name" value="UT"/>
    <property type="match status" value="2"/>
</dbReference>
<feature type="transmembrane region" description="Helical" evidence="7">
    <location>
        <begin position="278"/>
        <end position="295"/>
    </location>
</feature>
<feature type="transmembrane region" description="Helical" evidence="7">
    <location>
        <begin position="95"/>
        <end position="114"/>
    </location>
</feature>
<organism evidence="8 9">
    <name type="scientific">Vibrio lentus</name>
    <dbReference type="NCBI Taxonomy" id="136468"/>
    <lineage>
        <taxon>Bacteria</taxon>
        <taxon>Pseudomonadati</taxon>
        <taxon>Pseudomonadota</taxon>
        <taxon>Gammaproteobacteria</taxon>
        <taxon>Vibrionales</taxon>
        <taxon>Vibrionaceae</taxon>
        <taxon>Vibrio</taxon>
    </lineage>
</organism>
<name>A0A1B9QEA8_9VIBR</name>
<comment type="caution">
    <text evidence="8">The sequence shown here is derived from an EMBL/GenBank/DDBJ whole genome shotgun (WGS) entry which is preliminary data.</text>
</comment>
<evidence type="ECO:0000256" key="2">
    <source>
        <dbReference type="ARBA" id="ARBA00005914"/>
    </source>
</evidence>
<dbReference type="AlphaFoldDB" id="A0A1B9QEA8"/>
<evidence type="ECO:0000313" key="9">
    <source>
        <dbReference type="Proteomes" id="UP000235778"/>
    </source>
</evidence>
<evidence type="ECO:0000256" key="1">
    <source>
        <dbReference type="ARBA" id="ARBA00004651"/>
    </source>
</evidence>
<feature type="transmembrane region" description="Helical" evidence="7">
    <location>
        <begin position="230"/>
        <end position="247"/>
    </location>
</feature>
<sequence>MMQKNKETLPLQGLLNGIGQVYFTSSVITSFLLLLAISIESLSLTFLTLFGASCSYGFALLTNKPSHDIENGMYALNGALIALFIGNFFEVNGWLILVVALGSLITVPIAKIVFSFKKYRGYTSAFIVTSWSIYMLQSGLNLPFFTPSNTTLQSTAFLTFNDWLNLPSMAITLLKGISQVSFINNELSGLVILAAIAFNNIKHALWVILAVTVGTVFSQLIGVSDELIKQGLYGYNAVLATLALVLYQRVPWPLILLSMLLTCLVTLGFHKLQLVPLTAPFILSTWGMVYFASLLRKKGSNSTNSTPAK</sequence>
<comment type="similarity">
    <text evidence="2">Belongs to the urea transporter family.</text>
</comment>
<dbReference type="SMR" id="A0A1B9QEA8"/>
<protein>
    <submittedName>
        <fullName evidence="8">Urea transporter</fullName>
    </submittedName>
</protein>
<keyword evidence="5 7" id="KW-1133">Transmembrane helix</keyword>
<feature type="transmembrane region" description="Helical" evidence="7">
    <location>
        <begin position="254"/>
        <end position="272"/>
    </location>
</feature>
<feature type="transmembrane region" description="Helical" evidence="7">
    <location>
        <begin position="21"/>
        <end position="38"/>
    </location>
</feature>
<dbReference type="Proteomes" id="UP000235778">
    <property type="component" value="Unassembled WGS sequence"/>
</dbReference>
<keyword evidence="3" id="KW-1003">Cell membrane</keyword>
<dbReference type="GO" id="GO:0015204">
    <property type="term" value="F:urea transmembrane transporter activity"/>
    <property type="evidence" value="ECO:0007669"/>
    <property type="project" value="InterPro"/>
</dbReference>
<accession>A0A1B9QEA8</accession>
<dbReference type="EMBL" id="MCSI01000143">
    <property type="protein sequence ID" value="PME60590.1"/>
    <property type="molecule type" value="Genomic_DNA"/>
</dbReference>